<feature type="compositionally biased region" description="Low complexity" evidence="5">
    <location>
        <begin position="860"/>
        <end position="869"/>
    </location>
</feature>
<feature type="compositionally biased region" description="Acidic residues" evidence="5">
    <location>
        <begin position="889"/>
        <end position="898"/>
    </location>
</feature>
<protein>
    <submittedName>
        <fullName evidence="8">3429_t:CDS:1</fullName>
    </submittedName>
</protein>
<comment type="subcellular location">
    <subcellularLocation>
        <location evidence="1">Nucleus</location>
    </subcellularLocation>
</comment>
<keyword evidence="3" id="KW-0539">Nucleus</keyword>
<feature type="compositionally biased region" description="Polar residues" evidence="5">
    <location>
        <begin position="870"/>
        <end position="886"/>
    </location>
</feature>
<keyword evidence="2" id="KW-0236">DNA replication inhibitor</keyword>
<comment type="caution">
    <text evidence="8">The sequence shown here is derived from an EMBL/GenBank/DDBJ whole genome shotgun (WGS) entry which is preliminary data.</text>
</comment>
<feature type="compositionally biased region" description="Polar residues" evidence="5">
    <location>
        <begin position="741"/>
        <end position="755"/>
    </location>
</feature>
<feature type="compositionally biased region" description="Basic and acidic residues" evidence="5">
    <location>
        <begin position="28"/>
        <end position="52"/>
    </location>
</feature>
<gene>
    <name evidence="8" type="ORF">AGERDE_LOCUS754</name>
</gene>
<reference evidence="8" key="1">
    <citation type="submission" date="2021-06" db="EMBL/GenBank/DDBJ databases">
        <authorList>
            <person name="Kallberg Y."/>
            <person name="Tangrot J."/>
            <person name="Rosling A."/>
        </authorList>
    </citation>
    <scope>NUCLEOTIDE SEQUENCE</scope>
    <source>
        <strain evidence="8">MT106</strain>
    </source>
</reference>
<evidence type="ECO:0000259" key="7">
    <source>
        <dbReference type="Pfam" id="PF09444"/>
    </source>
</evidence>
<accession>A0A9N8YP39</accession>
<keyword evidence="9" id="KW-1185">Reference proteome</keyword>
<keyword evidence="4" id="KW-0131">Cell cycle</keyword>
<dbReference type="InterPro" id="IPR006906">
    <property type="entry name" value="Timeless_N"/>
</dbReference>
<dbReference type="GO" id="GO:0043111">
    <property type="term" value="P:replication fork arrest"/>
    <property type="evidence" value="ECO:0007669"/>
    <property type="project" value="TreeGrafter"/>
</dbReference>
<dbReference type="PANTHER" id="PTHR22940:SF4">
    <property type="entry name" value="PROTEIN TIMELESS HOMOLOG"/>
    <property type="match status" value="1"/>
</dbReference>
<dbReference type="InterPro" id="IPR018564">
    <property type="entry name" value="Repl_chkpnt_MRC1_dom"/>
</dbReference>
<evidence type="ECO:0000259" key="6">
    <source>
        <dbReference type="Pfam" id="PF04821"/>
    </source>
</evidence>
<feature type="region of interest" description="Disordered" evidence="5">
    <location>
        <begin position="607"/>
        <end position="638"/>
    </location>
</feature>
<feature type="compositionally biased region" description="Polar residues" evidence="5">
    <location>
        <begin position="778"/>
        <end position="789"/>
    </location>
</feature>
<proteinExistence type="predicted"/>
<dbReference type="Pfam" id="PF04821">
    <property type="entry name" value="TIMELESS"/>
    <property type="match status" value="1"/>
</dbReference>
<feature type="compositionally biased region" description="Acidic residues" evidence="5">
    <location>
        <begin position="1"/>
        <end position="27"/>
    </location>
</feature>
<feature type="domain" description="DNA replication checkpoint mediator MRC1" evidence="7">
    <location>
        <begin position="984"/>
        <end position="1081"/>
    </location>
</feature>
<feature type="region of interest" description="Disordered" evidence="5">
    <location>
        <begin position="991"/>
        <end position="1015"/>
    </location>
</feature>
<sequence length="1174" mass="134611">MSDFLEDEYNQSDDDEMDLVEEAEDELSNEHKSSSRQRRSDNRDNDKIKREEHEEMKKAYLREACLALGSREKTLLDDGQIEDVYVIGDLYALRNIIELIRVDRPLVITYLSNLNTLEKDLFPIVTLNRKISNKNEKNLTYGCVDLFIQMTESLQGDDNLLEEDMINEDTIVEQKTRQLAAQEAQQRFKELFIRNPIALEIVRDLLCENLEQEKWKRTREERTEARNIIGCCLFFFRNLTGIQEPVTLLDNTHRLQSQLIVLFHEKEILHLLVDIASNRKKMEDWYYLVQEIFYFIFFGIRPKDIFVDLSKKDEQPDPLKLLLEKEVADAKKYSMMRHSRWGGSHTMKLSGFTFTVHGQKPSLDPGPQLPDRGKKKFQKTKILDEFDKIKNLTPIALRLLKETATDLIDYGGLNEMIFYVKKGIEHQKAEIHPNDHVKLLYMIRFFIEMELLLINESRKPLPLLNPQEPSMPYNYNRNHSNIENTLLLSPLSSPPPLRQINFNLSWSDLHYAVECFLHMLNYIQEMTKSLLSEDKNDANALLSEIFSEATTFDMILGISKSIISLFHRQLPSNRYLQSVIEMIDVFFLLLEQYLAASHLYTRKKRVARKKKKTKSKKGKKTTEGTATVNSKDENGETADHKAETVKCRGVGLFFKLSTLEIFNRTLIRLQKLSKSPAHLDLEDFIKFCVRQFIKAAKSDPSLFASVLLPKRRSDYILSSEENTLPNSNGKNSVEASEFNVECSNRQEQTTQSNAEASGGQEHNAEQSNTEPTEKEGQNIHSNIESSGGQVQDKEVDPEQENELQSNSNNVDSTRLEREIETKSREPLWKRYSKKTKHTTGSIPANKDNYDSDSNVIVGGSSKSSTIESSPNNLDSNLRQRQSTRTNGGDYDDNDEDDNYEFTVNLAPIVKDTDYEDEDATRVVMNSLSSSSAVASSASANKSVIDETESIDDVEPIDLYFENSDIDNELSMNSIIKKFKDSEKLKSMYIEDEAEESEDEYKGMGGSDKEDDDNDVGELIGFINNDMSKENTDSLDVQNLFQQQILEEDQAEVSRIQRDLEKGRIGKRRRNNIGDDDDDDEAFMKAGIENNTSIFDEINIHGGDPSSTSFFNTFPETSGDNSGSSSSNLFDDIFKDDFNNIDQSIVEEIIVERNNEEDDVDVSMQGILFSEIFSS</sequence>
<dbReference type="GO" id="GO:0031298">
    <property type="term" value="C:replication fork protection complex"/>
    <property type="evidence" value="ECO:0007669"/>
    <property type="project" value="TreeGrafter"/>
</dbReference>
<dbReference type="GO" id="GO:0000076">
    <property type="term" value="P:DNA replication checkpoint signaling"/>
    <property type="evidence" value="ECO:0007669"/>
    <property type="project" value="TreeGrafter"/>
</dbReference>
<dbReference type="EMBL" id="CAJVPL010000040">
    <property type="protein sequence ID" value="CAG8437251.1"/>
    <property type="molecule type" value="Genomic_DNA"/>
</dbReference>
<dbReference type="Pfam" id="PF09444">
    <property type="entry name" value="MRC1"/>
    <property type="match status" value="1"/>
</dbReference>
<dbReference type="AlphaFoldDB" id="A0A9N8YP39"/>
<evidence type="ECO:0000256" key="3">
    <source>
        <dbReference type="ARBA" id="ARBA00023242"/>
    </source>
</evidence>
<dbReference type="InterPro" id="IPR044998">
    <property type="entry name" value="Timeless"/>
</dbReference>
<evidence type="ECO:0000256" key="1">
    <source>
        <dbReference type="ARBA" id="ARBA00004123"/>
    </source>
</evidence>
<feature type="compositionally biased region" description="Basic and acidic residues" evidence="5">
    <location>
        <begin position="813"/>
        <end position="828"/>
    </location>
</feature>
<name>A0A9N8YP39_9GLOM</name>
<dbReference type="GO" id="GO:0003677">
    <property type="term" value="F:DNA binding"/>
    <property type="evidence" value="ECO:0007669"/>
    <property type="project" value="TreeGrafter"/>
</dbReference>
<feature type="region of interest" description="Disordered" evidence="5">
    <location>
        <begin position="719"/>
        <end position="898"/>
    </location>
</feature>
<evidence type="ECO:0000256" key="2">
    <source>
        <dbReference type="ARBA" id="ARBA00022880"/>
    </source>
</evidence>
<dbReference type="PANTHER" id="PTHR22940">
    <property type="entry name" value="TIMEOUT/TIMELESS-2"/>
    <property type="match status" value="1"/>
</dbReference>
<dbReference type="GO" id="GO:0006281">
    <property type="term" value="P:DNA repair"/>
    <property type="evidence" value="ECO:0007669"/>
    <property type="project" value="TreeGrafter"/>
</dbReference>
<dbReference type="OrthoDB" id="310853at2759"/>
<dbReference type="Proteomes" id="UP000789831">
    <property type="component" value="Unassembled WGS sequence"/>
</dbReference>
<feature type="compositionally biased region" description="Basic residues" evidence="5">
    <location>
        <begin position="607"/>
        <end position="619"/>
    </location>
</feature>
<organism evidence="8 9">
    <name type="scientific">Ambispora gerdemannii</name>
    <dbReference type="NCBI Taxonomy" id="144530"/>
    <lineage>
        <taxon>Eukaryota</taxon>
        <taxon>Fungi</taxon>
        <taxon>Fungi incertae sedis</taxon>
        <taxon>Mucoromycota</taxon>
        <taxon>Glomeromycotina</taxon>
        <taxon>Glomeromycetes</taxon>
        <taxon>Archaeosporales</taxon>
        <taxon>Ambisporaceae</taxon>
        <taxon>Ambispora</taxon>
    </lineage>
</organism>
<evidence type="ECO:0000256" key="5">
    <source>
        <dbReference type="SAM" id="MobiDB-lite"/>
    </source>
</evidence>
<feature type="compositionally biased region" description="Polar residues" evidence="5">
    <location>
        <begin position="719"/>
        <end position="734"/>
    </location>
</feature>
<feature type="domain" description="Timeless N-terminal" evidence="6">
    <location>
        <begin position="90"/>
        <end position="345"/>
    </location>
</feature>
<evidence type="ECO:0000313" key="8">
    <source>
        <dbReference type="EMBL" id="CAG8437251.1"/>
    </source>
</evidence>
<evidence type="ECO:0000313" key="9">
    <source>
        <dbReference type="Proteomes" id="UP000789831"/>
    </source>
</evidence>
<evidence type="ECO:0000256" key="4">
    <source>
        <dbReference type="ARBA" id="ARBA00023306"/>
    </source>
</evidence>
<feature type="region of interest" description="Disordered" evidence="5">
    <location>
        <begin position="1"/>
        <end position="52"/>
    </location>
</feature>